<keyword evidence="3" id="KW-1185">Reference proteome</keyword>
<proteinExistence type="predicted"/>
<sequence>MEDFRGDVAQSSLGMTAPFSHLSSADGFDLGPAEGREVVQGGNADMDLGSLAVGIS</sequence>
<evidence type="ECO:0000256" key="1">
    <source>
        <dbReference type="SAM" id="MobiDB-lite"/>
    </source>
</evidence>
<feature type="region of interest" description="Disordered" evidence="1">
    <location>
        <begin position="23"/>
        <end position="42"/>
    </location>
</feature>
<organism evidence="2 3">
    <name type="scientific">Limimaricola variabilis</name>
    <dbReference type="NCBI Taxonomy" id="1492771"/>
    <lineage>
        <taxon>Bacteria</taxon>
        <taxon>Pseudomonadati</taxon>
        <taxon>Pseudomonadota</taxon>
        <taxon>Alphaproteobacteria</taxon>
        <taxon>Rhodobacterales</taxon>
        <taxon>Paracoccaceae</taxon>
        <taxon>Limimaricola</taxon>
    </lineage>
</organism>
<gene>
    <name evidence="2" type="ORF">FHS00_003431</name>
</gene>
<dbReference type="EMBL" id="JACIBX010000021">
    <property type="protein sequence ID" value="MBB3713824.1"/>
    <property type="molecule type" value="Genomic_DNA"/>
</dbReference>
<protein>
    <submittedName>
        <fullName evidence="2">Uncharacterized protein</fullName>
    </submittedName>
</protein>
<reference evidence="2 3" key="1">
    <citation type="submission" date="2020-08" db="EMBL/GenBank/DDBJ databases">
        <title>Genomic Encyclopedia of Type Strains, Phase III (KMG-III): the genomes of soil and plant-associated and newly described type strains.</title>
        <authorList>
            <person name="Whitman W."/>
        </authorList>
    </citation>
    <scope>NUCLEOTIDE SEQUENCE [LARGE SCALE GENOMIC DNA]</scope>
    <source>
        <strain evidence="2 3">CECT 8572</strain>
    </source>
</reference>
<name>A0ABR6HTE3_9RHOB</name>
<evidence type="ECO:0000313" key="2">
    <source>
        <dbReference type="EMBL" id="MBB3713824.1"/>
    </source>
</evidence>
<dbReference type="Proteomes" id="UP000576152">
    <property type="component" value="Unassembled WGS sequence"/>
</dbReference>
<comment type="caution">
    <text evidence="2">The sequence shown here is derived from an EMBL/GenBank/DDBJ whole genome shotgun (WGS) entry which is preliminary data.</text>
</comment>
<evidence type="ECO:0000313" key="3">
    <source>
        <dbReference type="Proteomes" id="UP000576152"/>
    </source>
</evidence>
<accession>A0ABR6HTE3</accession>